<dbReference type="Proteomes" id="UP000236742">
    <property type="component" value="Unassembled WGS sequence"/>
</dbReference>
<evidence type="ECO:0000256" key="1">
    <source>
        <dbReference type="SAM" id="MobiDB-lite"/>
    </source>
</evidence>
<dbReference type="EMBL" id="FNVD01000001">
    <property type="protein sequence ID" value="SEF44349.1"/>
    <property type="molecule type" value="Genomic_DNA"/>
</dbReference>
<protein>
    <submittedName>
        <fullName evidence="4">Flp pilus assembly protein TadG</fullName>
    </submittedName>
</protein>
<dbReference type="InterPro" id="IPR036465">
    <property type="entry name" value="vWFA_dom_sf"/>
</dbReference>
<reference evidence="4 5" key="1">
    <citation type="submission" date="2016-10" db="EMBL/GenBank/DDBJ databases">
        <authorList>
            <person name="de Groot N.N."/>
        </authorList>
    </citation>
    <scope>NUCLEOTIDE SEQUENCE [LARGE SCALE GENOMIC DNA]</scope>
    <source>
        <strain evidence="4 5">DSM 23413</strain>
    </source>
</reference>
<evidence type="ECO:0000259" key="3">
    <source>
        <dbReference type="Pfam" id="PF13400"/>
    </source>
</evidence>
<evidence type="ECO:0000313" key="4">
    <source>
        <dbReference type="EMBL" id="SEF44349.1"/>
    </source>
</evidence>
<feature type="transmembrane region" description="Helical" evidence="2">
    <location>
        <begin position="40"/>
        <end position="61"/>
    </location>
</feature>
<dbReference type="InterPro" id="IPR028087">
    <property type="entry name" value="Tad_N"/>
</dbReference>
<evidence type="ECO:0000256" key="2">
    <source>
        <dbReference type="SAM" id="Phobius"/>
    </source>
</evidence>
<dbReference type="AlphaFoldDB" id="A0A1H5S187"/>
<keyword evidence="2" id="KW-1133">Transmembrane helix</keyword>
<feature type="domain" description="Putative Flp pilus-assembly TadG-like N-terminal" evidence="3">
    <location>
        <begin position="40"/>
        <end position="85"/>
    </location>
</feature>
<organism evidence="4 5">
    <name type="scientific">Jhaorihella thermophila</name>
    <dbReference type="NCBI Taxonomy" id="488547"/>
    <lineage>
        <taxon>Bacteria</taxon>
        <taxon>Pseudomonadati</taxon>
        <taxon>Pseudomonadota</taxon>
        <taxon>Alphaproteobacteria</taxon>
        <taxon>Rhodobacterales</taxon>
        <taxon>Paracoccaceae</taxon>
        <taxon>Jhaorihella</taxon>
    </lineage>
</organism>
<name>A0A1H5S187_9RHOB</name>
<feature type="compositionally biased region" description="Polar residues" evidence="1">
    <location>
        <begin position="412"/>
        <end position="422"/>
    </location>
</feature>
<keyword evidence="2" id="KW-0812">Transmembrane</keyword>
<sequence length="568" mass="62659">MNGFNHRPLSRTGISRHATARSIRQHLAVMARRFARDEDGALLIMGIFVFLIILITAGIGVDLMRFERDRAALQNTLDRAALAAADLDQVKDPEEVVHDYLAKAGMLDYLSNVTVDQGFGYRSVSASAEFSFPTQFMHMSGVDSLTVPASTTAEERLDKLEVSMVLDVSGSMGSRNRLKNLKIAAKEFVDTVISTSAPGGASISIVPFSSQVNVGGALLSKFNVTNEHSYNNCVDFDDADYRTTAITVTQRLQRSGHFDPWSSYRYGTKANYRVCRTDSGSEIFPVSNNISALQNKINQLSASGNTSIEIGMKWGSALLDPAARPAIGDLVDDGIVDVGFDGRPNDFSDGGTLKVIVLMSDGENTTEYVMKDEYRDGPTDVWYDPKRKRFSIWGKKKSKGNNGWGNGDQCAPGNSSDHNNAENAGGVDPCVDWGYFYPHNRKWRDAPAGGSRAYRLSYPQLWNLASVSGHAYMRYQMHYKASDYYDWIDVYDDIRPNSKNWRSHAICDAAKDAGIVVYTISFEAPSNGKAVLMDCASSDSHYFDVKGLEIRDAFAAIASSIRKLRLTQ</sequence>
<evidence type="ECO:0000313" key="5">
    <source>
        <dbReference type="Proteomes" id="UP000236742"/>
    </source>
</evidence>
<feature type="region of interest" description="Disordered" evidence="1">
    <location>
        <begin position="403"/>
        <end position="423"/>
    </location>
</feature>
<dbReference type="SUPFAM" id="SSF53300">
    <property type="entry name" value="vWA-like"/>
    <property type="match status" value="1"/>
</dbReference>
<proteinExistence type="predicted"/>
<keyword evidence="2" id="KW-0472">Membrane</keyword>
<dbReference type="Pfam" id="PF13400">
    <property type="entry name" value="Tad"/>
    <property type="match status" value="1"/>
</dbReference>
<keyword evidence="5" id="KW-1185">Reference proteome</keyword>
<gene>
    <name evidence="4" type="ORF">SAMN05421751_101285</name>
</gene>
<dbReference type="Gene3D" id="3.40.50.410">
    <property type="entry name" value="von Willebrand factor, type A domain"/>
    <property type="match status" value="1"/>
</dbReference>
<accession>A0A1H5S187</accession>